<proteinExistence type="predicted"/>
<dbReference type="CDD" id="cd17536">
    <property type="entry name" value="REC_YesN-like"/>
    <property type="match status" value="1"/>
</dbReference>
<dbReference type="InterPro" id="IPR001054">
    <property type="entry name" value="A/G_cyclase"/>
</dbReference>
<dbReference type="InterPro" id="IPR011006">
    <property type="entry name" value="CheY-like_superfamily"/>
</dbReference>
<dbReference type="GO" id="GO:0000160">
    <property type="term" value="P:phosphorelay signal transduction system"/>
    <property type="evidence" value="ECO:0007669"/>
    <property type="project" value="InterPro"/>
</dbReference>
<dbReference type="PANTHER" id="PTHR43081">
    <property type="entry name" value="ADENYLATE CYCLASE, TERMINAL-DIFFERENTIATION SPECIFIC-RELATED"/>
    <property type="match status" value="1"/>
</dbReference>
<comment type="caution">
    <text evidence="4">The sequence shown here is derived from an EMBL/GenBank/DDBJ whole genome shotgun (WGS) entry which is preliminary data.</text>
</comment>
<feature type="domain" description="Response regulatory" evidence="2">
    <location>
        <begin position="19"/>
        <end position="138"/>
    </location>
</feature>
<dbReference type="Gene3D" id="3.30.70.1230">
    <property type="entry name" value="Nucleotide cyclase"/>
    <property type="match status" value="1"/>
</dbReference>
<evidence type="ECO:0000313" key="4">
    <source>
        <dbReference type="EMBL" id="TGD97338.1"/>
    </source>
</evidence>
<evidence type="ECO:0000259" key="3">
    <source>
        <dbReference type="PROSITE" id="PS50125"/>
    </source>
</evidence>
<dbReference type="EMBL" id="SRLB01000014">
    <property type="protein sequence ID" value="TGD97338.1"/>
    <property type="molecule type" value="Genomic_DNA"/>
</dbReference>
<dbReference type="Pfam" id="PF00072">
    <property type="entry name" value="Response_reg"/>
    <property type="match status" value="1"/>
</dbReference>
<dbReference type="CDD" id="cd07302">
    <property type="entry name" value="CHD"/>
    <property type="match status" value="1"/>
</dbReference>
<gene>
    <name evidence="4" type="ORF">EU555_19390</name>
</gene>
<dbReference type="InterPro" id="IPR029787">
    <property type="entry name" value="Nucleotide_cyclase"/>
</dbReference>
<feature type="modified residue" description="4-aspartylphosphate" evidence="1">
    <location>
        <position position="73"/>
    </location>
</feature>
<feature type="domain" description="Guanylate cyclase" evidence="3">
    <location>
        <begin position="190"/>
        <end position="322"/>
    </location>
</feature>
<dbReference type="RefSeq" id="WP_135416874.1">
    <property type="nucleotide sequence ID" value="NZ_SRLB01000014.1"/>
</dbReference>
<dbReference type="SMART" id="SM00044">
    <property type="entry name" value="CYCc"/>
    <property type="match status" value="1"/>
</dbReference>
<dbReference type="PANTHER" id="PTHR43081:SF20">
    <property type="entry name" value="TWO-COMPONENT RESPONSE REGULATOR"/>
    <property type="match status" value="1"/>
</dbReference>
<keyword evidence="1" id="KW-0597">Phosphoprotein</keyword>
<protein>
    <submittedName>
        <fullName evidence="4">Adenylate/guanylate cyclase domain-containing response regulator</fullName>
    </submittedName>
</protein>
<dbReference type="GO" id="GO:0004016">
    <property type="term" value="F:adenylate cyclase activity"/>
    <property type="evidence" value="ECO:0007669"/>
    <property type="project" value="UniProtKB-ARBA"/>
</dbReference>
<dbReference type="Proteomes" id="UP000297535">
    <property type="component" value="Unassembled WGS sequence"/>
</dbReference>
<dbReference type="Pfam" id="PF00211">
    <property type="entry name" value="Guanylate_cyc"/>
    <property type="match status" value="1"/>
</dbReference>
<dbReference type="GO" id="GO:0006171">
    <property type="term" value="P:cAMP biosynthetic process"/>
    <property type="evidence" value="ECO:0007669"/>
    <property type="project" value="TreeGrafter"/>
</dbReference>
<accession>A0A4Z0NN56</accession>
<dbReference type="AlphaFoldDB" id="A0A4Z0NN56"/>
<dbReference type="Gene3D" id="3.40.50.2300">
    <property type="match status" value="1"/>
</dbReference>
<sequence length="433" mass="45949">MSSGITSGETARGGIPPTKVLVVDDEPDLEALVLQKFRRRIRDGTVAFLFARDGLEALALLAEHPDVDLVVSDINMPRMDGLTLLARLQEADEKVSTVIVSAYGDMTNIRTAMNRGAFDFLTKPIDFSDFETTVDRTVLHVRALREARRRQAAAERAHASLSRYFSPNLAERLAADASSLAEGGHRRDVASVFTDIAGFTGLVENLDPALLAELLNGYLAEMTGIVFAHEGTVAKIVGDAIHVLFGAPGEQPDHATRAVACALALDAAAQAFRAQWAARGVALGATRIGVHAGPAIVGNFGGGRFFDYTAYGDTINTAARLEGANKALGTRICASAAVAERAEGFLGRPIGDLVLRGKTEALRTFEPLGAEAFAAPGTARYIEAFEKLAAGDPTAMPAFASLVGLAADDHLASFHLRRLLNGETGTRIDLRTA</sequence>
<evidence type="ECO:0000256" key="1">
    <source>
        <dbReference type="PROSITE-ProRule" id="PRU00169"/>
    </source>
</evidence>
<evidence type="ECO:0000313" key="5">
    <source>
        <dbReference type="Proteomes" id="UP000297535"/>
    </source>
</evidence>
<dbReference type="OrthoDB" id="9789782at2"/>
<dbReference type="InterPro" id="IPR050697">
    <property type="entry name" value="Adenylyl/Guanylyl_Cyclase_3/4"/>
</dbReference>
<name>A0A4Z0NN56_9HYPH</name>
<dbReference type="SUPFAM" id="SSF52172">
    <property type="entry name" value="CheY-like"/>
    <property type="match status" value="1"/>
</dbReference>
<dbReference type="SUPFAM" id="SSF55073">
    <property type="entry name" value="Nucleotide cyclase"/>
    <property type="match status" value="1"/>
</dbReference>
<dbReference type="PROSITE" id="PS50110">
    <property type="entry name" value="RESPONSE_REGULATORY"/>
    <property type="match status" value="1"/>
</dbReference>
<reference evidence="4 5" key="1">
    <citation type="submission" date="2019-04" db="EMBL/GenBank/DDBJ databases">
        <authorList>
            <person name="Feng G."/>
            <person name="Zhu H."/>
        </authorList>
    </citation>
    <scope>NUCLEOTIDE SEQUENCE [LARGE SCALE GENOMIC DNA]</scope>
    <source>
        <strain evidence="4 5">6HR-1</strain>
    </source>
</reference>
<keyword evidence="5" id="KW-1185">Reference proteome</keyword>
<dbReference type="PROSITE" id="PS50125">
    <property type="entry name" value="GUANYLATE_CYCLASE_2"/>
    <property type="match status" value="1"/>
</dbReference>
<organism evidence="4 5">
    <name type="scientific">Methylobacterium nonmethylotrophicum</name>
    <dbReference type="NCBI Taxonomy" id="1141884"/>
    <lineage>
        <taxon>Bacteria</taxon>
        <taxon>Pseudomonadati</taxon>
        <taxon>Pseudomonadota</taxon>
        <taxon>Alphaproteobacteria</taxon>
        <taxon>Hyphomicrobiales</taxon>
        <taxon>Methylobacteriaceae</taxon>
        <taxon>Methylobacterium</taxon>
    </lineage>
</organism>
<dbReference type="InterPro" id="IPR001789">
    <property type="entry name" value="Sig_transdc_resp-reg_receiver"/>
</dbReference>
<evidence type="ECO:0000259" key="2">
    <source>
        <dbReference type="PROSITE" id="PS50110"/>
    </source>
</evidence>
<dbReference type="SMART" id="SM00448">
    <property type="entry name" value="REC"/>
    <property type="match status" value="1"/>
</dbReference>